<keyword evidence="6 9" id="KW-0378">Hydrolase</keyword>
<dbReference type="Gene3D" id="3.30.70.240">
    <property type="match status" value="1"/>
</dbReference>
<dbReference type="PANTHER" id="PTHR34405:SF3">
    <property type="entry name" value="CRISPR-ASSOCIATED ENDORIBONUCLEASE CAS2 3"/>
    <property type="match status" value="1"/>
</dbReference>
<dbReference type="HAMAP" id="MF_01471">
    <property type="entry name" value="Cas2"/>
    <property type="match status" value="1"/>
</dbReference>
<keyword evidence="7 9" id="KW-0460">Magnesium</keyword>
<evidence type="ECO:0000256" key="3">
    <source>
        <dbReference type="ARBA" id="ARBA00022722"/>
    </source>
</evidence>
<evidence type="ECO:0000256" key="9">
    <source>
        <dbReference type="HAMAP-Rule" id="MF_01471"/>
    </source>
</evidence>
<comment type="caution">
    <text evidence="11">The sequence shown here is derived from an EMBL/GenBank/DDBJ whole genome shotgun (WGS) entry which is preliminary data.</text>
</comment>
<evidence type="ECO:0000313" key="11">
    <source>
        <dbReference type="EMBL" id="EHG23342.1"/>
    </source>
</evidence>
<dbReference type="NCBIfam" id="TIGR01573">
    <property type="entry name" value="cas2"/>
    <property type="match status" value="1"/>
</dbReference>
<keyword evidence="4 9" id="KW-0479">Metal-binding</keyword>
<evidence type="ECO:0000256" key="8">
    <source>
        <dbReference type="ARBA" id="ARBA00023118"/>
    </source>
</evidence>
<dbReference type="RefSeq" id="WP_006697083.1">
    <property type="nucleotide sequence ID" value="NZ_JH376862.1"/>
</dbReference>
<dbReference type="PANTHER" id="PTHR34405">
    <property type="entry name" value="CRISPR-ASSOCIATED ENDORIBONUCLEASE CAS2"/>
    <property type="match status" value="1"/>
</dbReference>
<evidence type="ECO:0000256" key="10">
    <source>
        <dbReference type="PIRNR" id="PIRNR032582"/>
    </source>
</evidence>
<keyword evidence="5 9" id="KW-0255">Endonuclease</keyword>
<organism evidence="11 12">
    <name type="scientific">Selenomonas noxia F0398</name>
    <dbReference type="NCBI Taxonomy" id="702437"/>
    <lineage>
        <taxon>Bacteria</taxon>
        <taxon>Bacillati</taxon>
        <taxon>Bacillota</taxon>
        <taxon>Negativicutes</taxon>
        <taxon>Selenomonadales</taxon>
        <taxon>Selenomonadaceae</taxon>
        <taxon>Selenomonas</taxon>
    </lineage>
</organism>
<protein>
    <recommendedName>
        <fullName evidence="9">CRISPR-associated endoribonuclease Cas2</fullName>
        <ecNumber evidence="9">3.1.-.-</ecNumber>
    </recommendedName>
</protein>
<evidence type="ECO:0000256" key="4">
    <source>
        <dbReference type="ARBA" id="ARBA00022723"/>
    </source>
</evidence>
<comment type="similarity">
    <text evidence="2 9 10">Belongs to the CRISPR-associated endoribonuclease Cas2 protein family.</text>
</comment>
<dbReference type="CDD" id="cd09725">
    <property type="entry name" value="Cas2_I_II_III"/>
    <property type="match status" value="1"/>
</dbReference>
<dbReference type="Pfam" id="PF09827">
    <property type="entry name" value="CRISPR_Cas2"/>
    <property type="match status" value="1"/>
</dbReference>
<evidence type="ECO:0000256" key="5">
    <source>
        <dbReference type="ARBA" id="ARBA00022759"/>
    </source>
</evidence>
<keyword evidence="12" id="KW-1185">Reference proteome</keyword>
<sequence length="96" mass="11133">MYVLITYDISTVDADGRRRLRQVARKCRAYGQRVQKSVFECKVDPTQCKQLELALLDIIDLQEDSLRFYYLGKDKGPKVTHYGVKESYDLEAAIII</sequence>
<evidence type="ECO:0000256" key="1">
    <source>
        <dbReference type="ARBA" id="ARBA00001946"/>
    </source>
</evidence>
<reference evidence="11 12" key="1">
    <citation type="submission" date="2011-08" db="EMBL/GenBank/DDBJ databases">
        <title>The Genome Sequence of Selenomonas noxia F0398.</title>
        <authorList>
            <consortium name="The Broad Institute Genome Sequencing Platform"/>
            <person name="Earl A."/>
            <person name="Ward D."/>
            <person name="Feldgarden M."/>
            <person name="Gevers D."/>
            <person name="Izard J."/>
            <person name="Ganesan A."/>
            <person name="Blanton J.M."/>
            <person name="Baranova O.V."/>
            <person name="Tanner A.C."/>
            <person name="Dewhirst F.E."/>
            <person name="Young S.K."/>
            <person name="Zeng Q."/>
            <person name="Gargeya S."/>
            <person name="Fitzgerald M."/>
            <person name="Haas B."/>
            <person name="Abouelleil A."/>
            <person name="Alvarado L."/>
            <person name="Arachchi H.M."/>
            <person name="Berlin A."/>
            <person name="Brown A."/>
            <person name="Chapman S.B."/>
            <person name="Chen Z."/>
            <person name="Dunbar C."/>
            <person name="Freedman E."/>
            <person name="Gearin G."/>
            <person name="Gellesch M."/>
            <person name="Goldberg J."/>
            <person name="Griggs A."/>
            <person name="Gujja S."/>
            <person name="Heiman D."/>
            <person name="Howarth C."/>
            <person name="Larson L."/>
            <person name="Lui A."/>
            <person name="MacDonald P.J.P."/>
            <person name="Montmayeur A."/>
            <person name="Murphy C."/>
            <person name="Neiman D."/>
            <person name="Pearson M."/>
            <person name="Priest M."/>
            <person name="Roberts A."/>
            <person name="Saif S."/>
            <person name="Shea T."/>
            <person name="Shenoy N."/>
            <person name="Sisk P."/>
            <person name="Stolte C."/>
            <person name="Sykes S."/>
            <person name="Wortman J."/>
            <person name="Nusbaum C."/>
            <person name="Birren B."/>
        </authorList>
    </citation>
    <scope>NUCLEOTIDE SEQUENCE [LARGE SCALE GENOMIC DNA]</scope>
    <source>
        <strain evidence="11 12">F0398</strain>
    </source>
</reference>
<comment type="function">
    <text evidence="9">CRISPR (clustered regularly interspaced short palindromic repeat), is an adaptive immune system that provides protection against mobile genetic elements (viruses, transposable elements and conjugative plasmids). CRISPR clusters contain sequences complementary to antecedent mobile elements and target invading nucleic acids. CRISPR clusters are transcribed and processed into CRISPR RNA (crRNA). Functions as a ssRNA-specific endoribonuclease. Involved in the integration of spacer DNA into the CRISPR cassette.</text>
</comment>
<dbReference type="InterPro" id="IPR019199">
    <property type="entry name" value="Virulence_VapD/CRISPR_Cas2"/>
</dbReference>
<dbReference type="PIRSF" id="PIRSF032582">
    <property type="entry name" value="Cas2"/>
    <property type="match status" value="1"/>
</dbReference>
<comment type="subunit">
    <text evidence="9">Homodimer, forms a heterotetramer with a Cas1 homodimer.</text>
</comment>
<dbReference type="InterPro" id="IPR021127">
    <property type="entry name" value="CRISPR_associated_Cas2"/>
</dbReference>
<proteinExistence type="inferred from homology"/>
<evidence type="ECO:0000256" key="7">
    <source>
        <dbReference type="ARBA" id="ARBA00022842"/>
    </source>
</evidence>
<feature type="binding site" evidence="9">
    <location>
        <position position="8"/>
    </location>
    <ligand>
        <name>Mg(2+)</name>
        <dbReference type="ChEBI" id="CHEBI:18420"/>
        <note>catalytic</note>
    </ligand>
</feature>
<evidence type="ECO:0000313" key="12">
    <source>
        <dbReference type="Proteomes" id="UP000003175"/>
    </source>
</evidence>
<dbReference type="SUPFAM" id="SSF143430">
    <property type="entry name" value="TTP0101/SSO1404-like"/>
    <property type="match status" value="1"/>
</dbReference>
<evidence type="ECO:0000256" key="2">
    <source>
        <dbReference type="ARBA" id="ARBA00009959"/>
    </source>
</evidence>
<keyword evidence="8 9" id="KW-0051">Antiviral defense</keyword>
<dbReference type="EMBL" id="ADGH01000019">
    <property type="protein sequence ID" value="EHG23342.1"/>
    <property type="molecule type" value="Genomic_DNA"/>
</dbReference>
<dbReference type="Proteomes" id="UP000003175">
    <property type="component" value="Unassembled WGS sequence"/>
</dbReference>
<name>A0ABN0DMS6_9FIRM</name>
<keyword evidence="3 9" id="KW-0540">Nuclease</keyword>
<dbReference type="EC" id="3.1.-.-" evidence="9"/>
<gene>
    <name evidence="9" type="primary">cas2</name>
    <name evidence="11" type="ORF">HMPREF9432_01922</name>
</gene>
<comment type="cofactor">
    <cofactor evidence="1 9">
        <name>Mg(2+)</name>
        <dbReference type="ChEBI" id="CHEBI:18420"/>
    </cofactor>
</comment>
<evidence type="ECO:0000256" key="6">
    <source>
        <dbReference type="ARBA" id="ARBA00022801"/>
    </source>
</evidence>
<accession>A0ABN0DMS6</accession>